<name>A0A7D8UTZ1_9HELO</name>
<protein>
    <submittedName>
        <fullName evidence="2">Acyl-coenzyme A:6-aminopenicillanic-acid-acyltransferase 40 kDa form</fullName>
    </submittedName>
</protein>
<dbReference type="Gene3D" id="1.10.10.2120">
    <property type="match status" value="1"/>
</dbReference>
<accession>A0A7D8UTZ1</accession>
<comment type="caution">
    <text evidence="2">The sequence shown here is derived from an EMBL/GenBank/DDBJ whole genome shotgun (WGS) entry which is preliminary data.</text>
</comment>
<dbReference type="InterPro" id="IPR047794">
    <property type="entry name" value="C45_proenzyme-like"/>
</dbReference>
<reference evidence="2 3" key="1">
    <citation type="submission" date="2018-05" db="EMBL/GenBank/DDBJ databases">
        <title>Whole genome sequencing for identification of molecular markers to develop diagnostic detection tools for the regulated plant pathogen Lachnellula willkommii.</title>
        <authorList>
            <person name="Giroux E."/>
            <person name="Bilodeau G."/>
        </authorList>
    </citation>
    <scope>NUCLEOTIDE SEQUENCE [LARGE SCALE GENOMIC DNA]</scope>
    <source>
        <strain evidence="2 3">CBS 625.97</strain>
    </source>
</reference>
<keyword evidence="2" id="KW-0808">Transferase</keyword>
<evidence type="ECO:0000259" key="1">
    <source>
        <dbReference type="Pfam" id="PF03417"/>
    </source>
</evidence>
<dbReference type="Pfam" id="PF03417">
    <property type="entry name" value="AAT"/>
    <property type="match status" value="1"/>
</dbReference>
<dbReference type="OrthoDB" id="189997at2759"/>
<dbReference type="Gene3D" id="3.60.60.10">
    <property type="entry name" value="Penicillin V Acylase, Chain A"/>
    <property type="match status" value="1"/>
</dbReference>
<dbReference type="EMBL" id="QGMG01000038">
    <property type="protein sequence ID" value="TVY58504.1"/>
    <property type="molecule type" value="Genomic_DNA"/>
</dbReference>
<evidence type="ECO:0000313" key="3">
    <source>
        <dbReference type="Proteomes" id="UP000481288"/>
    </source>
</evidence>
<dbReference type="NCBIfam" id="NF040521">
    <property type="entry name" value="C45_proenzyme"/>
    <property type="match status" value="1"/>
</dbReference>
<proteinExistence type="predicted"/>
<evidence type="ECO:0000313" key="2">
    <source>
        <dbReference type="EMBL" id="TVY58504.1"/>
    </source>
</evidence>
<keyword evidence="3" id="KW-1185">Reference proteome</keyword>
<dbReference type="Proteomes" id="UP000481288">
    <property type="component" value="Unassembled WGS sequence"/>
</dbReference>
<sequence>MGSLTPSKMLHISTSGTPSQIGFSHGTLASAHISRALTFYTRLFLRKCTMDWPAVKGFAMQYHPFLSANFPEYVEEMEGIAKGAGREYADVLALNVRTEIAFGAFSDGCPTQPHFPSLISRGEEEVRGADEDGLYRQSENLICLTIVKGDGLKIQMITEAGIIGKIGMNSHGVGCTLNAVTAKGVSFSKLPCHLALRSVLDSSSRAEAIATFEKWGVASSCHILVADATGGTGLECSSEDIVRLEMDEVGVVAHTNHFVLPHKKGVVEKRWLPDTDFRLRRVGESLEGKEPSDEVLWEIFRDEVEGDGASICRKQKEVAGPNALATLFGIVMDLREKKATVLVGRPMDPIEKLVFSF</sequence>
<dbReference type="InterPro" id="IPR005079">
    <property type="entry name" value="Peptidase_C45_hydrolase"/>
</dbReference>
<dbReference type="PANTHER" id="PTHR34180">
    <property type="entry name" value="PEPTIDASE C45"/>
    <property type="match status" value="1"/>
</dbReference>
<feature type="domain" description="Peptidase C45 hydrolase" evidence="1">
    <location>
        <begin position="129"/>
        <end position="346"/>
    </location>
</feature>
<dbReference type="AlphaFoldDB" id="A0A7D8UTZ1"/>
<organism evidence="2 3">
    <name type="scientific">Lachnellula cervina</name>
    <dbReference type="NCBI Taxonomy" id="1316786"/>
    <lineage>
        <taxon>Eukaryota</taxon>
        <taxon>Fungi</taxon>
        <taxon>Dikarya</taxon>
        <taxon>Ascomycota</taxon>
        <taxon>Pezizomycotina</taxon>
        <taxon>Leotiomycetes</taxon>
        <taxon>Helotiales</taxon>
        <taxon>Lachnaceae</taxon>
        <taxon>Lachnellula</taxon>
    </lineage>
</organism>
<keyword evidence="2" id="KW-0012">Acyltransferase</keyword>
<gene>
    <name evidence="2" type="primary">penDE</name>
    <name evidence="2" type="ORF">LCER1_G002475</name>
</gene>
<dbReference type="PANTHER" id="PTHR34180:SF1">
    <property type="entry name" value="BETA-ALANYL-DOPAMINE_CARCININE HYDROLASE"/>
    <property type="match status" value="1"/>
</dbReference>
<dbReference type="GO" id="GO:0016746">
    <property type="term" value="F:acyltransferase activity"/>
    <property type="evidence" value="ECO:0007669"/>
    <property type="project" value="UniProtKB-KW"/>
</dbReference>
<dbReference type="InterPro" id="IPR047801">
    <property type="entry name" value="Peptidase_C45"/>
</dbReference>